<dbReference type="PANTHER" id="PTHR11070:SF2">
    <property type="entry name" value="ATP-DEPENDENT DNA HELICASE SRS2"/>
    <property type="match status" value="1"/>
</dbReference>
<dbReference type="FunFam" id="1.10.486.10:FF:000003">
    <property type="entry name" value="ATP-dependent DNA helicase"/>
    <property type="match status" value="1"/>
</dbReference>
<evidence type="ECO:0000256" key="7">
    <source>
        <dbReference type="ARBA" id="ARBA00023235"/>
    </source>
</evidence>
<evidence type="ECO:0000256" key="2">
    <source>
        <dbReference type="ARBA" id="ARBA00022741"/>
    </source>
</evidence>
<evidence type="ECO:0000256" key="8">
    <source>
        <dbReference type="ARBA" id="ARBA00034617"/>
    </source>
</evidence>
<keyword evidence="16" id="KW-1185">Reference proteome</keyword>
<dbReference type="PROSITE" id="PS51198">
    <property type="entry name" value="UVRD_HELICASE_ATP_BIND"/>
    <property type="match status" value="1"/>
</dbReference>
<evidence type="ECO:0000256" key="5">
    <source>
        <dbReference type="ARBA" id="ARBA00022840"/>
    </source>
</evidence>
<evidence type="ECO:0000259" key="13">
    <source>
        <dbReference type="PROSITE" id="PS51198"/>
    </source>
</evidence>
<feature type="domain" description="UvrD-like helicase ATP-binding" evidence="13">
    <location>
        <begin position="7"/>
        <end position="283"/>
    </location>
</feature>
<evidence type="ECO:0000256" key="6">
    <source>
        <dbReference type="ARBA" id="ARBA00023125"/>
    </source>
</evidence>
<sequence length="745" mass="84058">MHDDLLARLTPAQREAVTHVEGPLLVLAGPGSGKTRVITYRIAYLLRLGIPDTSILGLTFTNKAAQEMQSRVQQLVPGARVWLGTFHRFAAQTLRKYANLVGLESHFTIYDKDDSLRALRSVIADARIDLGSYSPEAVAHAISGAKSALLTPQNYEPRDGSPLGELVARIYPLYQERLRRSNAVDFDDLLMYLALLLRQSPEIRHRLDATYRFVMVDEYQDTNLVQYAIARAISVEYPNLAVTGDPDQSIYGWRGANLNNILEFEKDFPNVRVVRLEQNYRSTKRILAVAAKLIAHNVRRKEKDLFTDNEEGRPVRLVTYADNQEEAEDIAEQIARAIQRGERRPRDFAIFYRMNALSRGFEIALRERGIPYQIVNGVEFFQRKEIKDVIAYLQLINNPRDDVAFLRVINTPPRSIGETSVRRLREFAAAHGLCLLEAARRADAIPEFSLRTMGAFRAFVNLYDRLVAAAQGSVEELLGLVLTETGYREYLERSQHMEDQERLANIEELLTVARQFDERSGEAASLESFLEETSLVSDTDALDESADRVTLMTLHASKGLEFPVVFLVACEQGILPHERSRNDMDELEEERRLMFVGITRAKQELQISMAEYRDFRGQRKLTIPSQFLMELPREHLEIITSSRVATRPASWVGTSPAPQSVFRGSTWEAPRRTSAMPPSPPRRAQGGALTPDDFVLNMSVVHPRYGVGRIVALSGSGDARKATVDFGGAIGKMKFILSQSPLRPK</sequence>
<evidence type="ECO:0000256" key="9">
    <source>
        <dbReference type="ARBA" id="ARBA00034808"/>
    </source>
</evidence>
<name>A0A286RB72_9BACT</name>
<dbReference type="Gene3D" id="3.40.50.300">
    <property type="entry name" value="P-loop containing nucleotide triphosphate hydrolases"/>
    <property type="match status" value="2"/>
</dbReference>
<dbReference type="PROSITE" id="PS51217">
    <property type="entry name" value="UVRD_HELICASE_CTER"/>
    <property type="match status" value="1"/>
</dbReference>
<organism evidence="15 16">
    <name type="scientific">Thermogutta terrifontis</name>
    <dbReference type="NCBI Taxonomy" id="1331910"/>
    <lineage>
        <taxon>Bacteria</taxon>
        <taxon>Pseudomonadati</taxon>
        <taxon>Planctomycetota</taxon>
        <taxon>Planctomycetia</taxon>
        <taxon>Pirellulales</taxon>
        <taxon>Thermoguttaceae</taxon>
        <taxon>Thermogutta</taxon>
    </lineage>
</organism>
<dbReference type="Gene3D" id="1.10.10.160">
    <property type="match status" value="1"/>
</dbReference>
<evidence type="ECO:0000256" key="1">
    <source>
        <dbReference type="ARBA" id="ARBA00009922"/>
    </source>
</evidence>
<dbReference type="GO" id="GO:0005524">
    <property type="term" value="F:ATP binding"/>
    <property type="evidence" value="ECO:0007669"/>
    <property type="project" value="UniProtKB-UniRule"/>
</dbReference>
<keyword evidence="5 12" id="KW-0067">ATP-binding</keyword>
<evidence type="ECO:0000256" key="4">
    <source>
        <dbReference type="ARBA" id="ARBA00022806"/>
    </source>
</evidence>
<dbReference type="EC" id="5.6.2.4" evidence="9"/>
<keyword evidence="4 12" id="KW-0347">Helicase</keyword>
<keyword evidence="7" id="KW-0413">Isomerase</keyword>
<dbReference type="OrthoDB" id="9810135at2"/>
<gene>
    <name evidence="15" type="ORF">THTE_0614</name>
</gene>
<dbReference type="GO" id="GO:0005829">
    <property type="term" value="C:cytosol"/>
    <property type="evidence" value="ECO:0007669"/>
    <property type="project" value="TreeGrafter"/>
</dbReference>
<dbReference type="GO" id="GO:0016887">
    <property type="term" value="F:ATP hydrolysis activity"/>
    <property type="evidence" value="ECO:0007669"/>
    <property type="project" value="RHEA"/>
</dbReference>
<comment type="catalytic activity">
    <reaction evidence="11">
        <text>ATP + H2O = ADP + phosphate + H(+)</text>
        <dbReference type="Rhea" id="RHEA:13065"/>
        <dbReference type="ChEBI" id="CHEBI:15377"/>
        <dbReference type="ChEBI" id="CHEBI:15378"/>
        <dbReference type="ChEBI" id="CHEBI:30616"/>
        <dbReference type="ChEBI" id="CHEBI:43474"/>
        <dbReference type="ChEBI" id="CHEBI:456216"/>
        <dbReference type="EC" id="5.6.2.4"/>
    </reaction>
</comment>
<dbReference type="Proteomes" id="UP000215086">
    <property type="component" value="Chromosome"/>
</dbReference>
<keyword evidence="2 12" id="KW-0547">Nucleotide-binding</keyword>
<keyword evidence="6" id="KW-0238">DNA-binding</keyword>
<dbReference type="InterPro" id="IPR014016">
    <property type="entry name" value="UvrD-like_ATP-bd"/>
</dbReference>
<proteinExistence type="inferred from homology"/>
<dbReference type="RefSeq" id="WP_095413894.1">
    <property type="nucleotide sequence ID" value="NZ_CP018477.1"/>
</dbReference>
<dbReference type="SUPFAM" id="SSF52540">
    <property type="entry name" value="P-loop containing nucleoside triphosphate hydrolases"/>
    <property type="match status" value="1"/>
</dbReference>
<keyword evidence="3 12" id="KW-0378">Hydrolase</keyword>
<comment type="similarity">
    <text evidence="1">Belongs to the helicase family. UvrD subfamily.</text>
</comment>
<dbReference type="GO" id="GO:0033202">
    <property type="term" value="C:DNA helicase complex"/>
    <property type="evidence" value="ECO:0007669"/>
    <property type="project" value="TreeGrafter"/>
</dbReference>
<dbReference type="GO" id="GO:0000725">
    <property type="term" value="P:recombinational repair"/>
    <property type="evidence" value="ECO:0007669"/>
    <property type="project" value="TreeGrafter"/>
</dbReference>
<dbReference type="InterPro" id="IPR027417">
    <property type="entry name" value="P-loop_NTPase"/>
</dbReference>
<dbReference type="Gene3D" id="1.10.486.10">
    <property type="entry name" value="PCRA, domain 4"/>
    <property type="match status" value="1"/>
</dbReference>
<dbReference type="Pfam" id="PF13361">
    <property type="entry name" value="UvrD_C"/>
    <property type="match status" value="1"/>
</dbReference>
<protein>
    <recommendedName>
        <fullName evidence="9">DNA 3'-5' helicase</fullName>
        <ecNumber evidence="9">5.6.2.4</ecNumber>
    </recommendedName>
    <alternativeName>
        <fullName evidence="10">DNA 3'-5' helicase II</fullName>
    </alternativeName>
</protein>
<reference evidence="15 16" key="1">
    <citation type="journal article" name="Front. Microbiol.">
        <title>Sugar Metabolism of the First Thermophilic Planctomycete Thermogutta terrifontis: Comparative Genomic and Transcriptomic Approaches.</title>
        <authorList>
            <person name="Elcheninov A.G."/>
            <person name="Menzel P."/>
            <person name="Gudbergsdottir S.R."/>
            <person name="Slesarev A.I."/>
            <person name="Kadnikov V.V."/>
            <person name="Krogh A."/>
            <person name="Bonch-Osmolovskaya E.A."/>
            <person name="Peng X."/>
            <person name="Kublanov I.V."/>
        </authorList>
    </citation>
    <scope>NUCLEOTIDE SEQUENCE [LARGE SCALE GENOMIC DNA]</scope>
    <source>
        <strain evidence="15 16">R1</strain>
    </source>
</reference>
<dbReference type="GO" id="GO:0003677">
    <property type="term" value="F:DNA binding"/>
    <property type="evidence" value="ECO:0007669"/>
    <property type="project" value="UniProtKB-KW"/>
</dbReference>
<evidence type="ECO:0000313" key="16">
    <source>
        <dbReference type="Proteomes" id="UP000215086"/>
    </source>
</evidence>
<dbReference type="PANTHER" id="PTHR11070">
    <property type="entry name" value="UVRD / RECB / PCRA DNA HELICASE FAMILY MEMBER"/>
    <property type="match status" value="1"/>
</dbReference>
<dbReference type="CDD" id="cd17932">
    <property type="entry name" value="DEXQc_UvrD"/>
    <property type="match status" value="1"/>
</dbReference>
<evidence type="ECO:0000256" key="11">
    <source>
        <dbReference type="ARBA" id="ARBA00048988"/>
    </source>
</evidence>
<dbReference type="InterPro" id="IPR014017">
    <property type="entry name" value="DNA_helicase_UvrD-like_C"/>
</dbReference>
<dbReference type="EMBL" id="CP018477">
    <property type="protein sequence ID" value="ASV73216.1"/>
    <property type="molecule type" value="Genomic_DNA"/>
</dbReference>
<feature type="domain" description="UvrD-like helicase C-terminal" evidence="14">
    <location>
        <begin position="284"/>
        <end position="559"/>
    </location>
</feature>
<dbReference type="CDD" id="cd18807">
    <property type="entry name" value="SF1_C_UvrD"/>
    <property type="match status" value="1"/>
</dbReference>
<dbReference type="InterPro" id="IPR013986">
    <property type="entry name" value="DExx_box_DNA_helicase_dom_sf"/>
</dbReference>
<comment type="catalytic activity">
    <reaction evidence="8">
        <text>Couples ATP hydrolysis with the unwinding of duplex DNA by translocating in the 3'-5' direction.</text>
        <dbReference type="EC" id="5.6.2.4"/>
    </reaction>
</comment>
<feature type="binding site" evidence="12">
    <location>
        <begin position="28"/>
        <end position="35"/>
    </location>
    <ligand>
        <name>ATP</name>
        <dbReference type="ChEBI" id="CHEBI:30616"/>
    </ligand>
</feature>
<evidence type="ECO:0000256" key="10">
    <source>
        <dbReference type="ARBA" id="ARBA00034923"/>
    </source>
</evidence>
<dbReference type="InterPro" id="IPR000212">
    <property type="entry name" value="DNA_helicase_UvrD/REP"/>
</dbReference>
<dbReference type="GO" id="GO:0043138">
    <property type="term" value="F:3'-5' DNA helicase activity"/>
    <property type="evidence" value="ECO:0007669"/>
    <property type="project" value="UniProtKB-EC"/>
</dbReference>
<dbReference type="KEGG" id="ttf:THTE_0614"/>
<dbReference type="AlphaFoldDB" id="A0A286RB72"/>
<evidence type="ECO:0000313" key="15">
    <source>
        <dbReference type="EMBL" id="ASV73216.1"/>
    </source>
</evidence>
<accession>A0A286RB72</accession>
<evidence type="ECO:0000256" key="12">
    <source>
        <dbReference type="PROSITE-ProRule" id="PRU00560"/>
    </source>
</evidence>
<evidence type="ECO:0000259" key="14">
    <source>
        <dbReference type="PROSITE" id="PS51217"/>
    </source>
</evidence>
<dbReference type="Pfam" id="PF00580">
    <property type="entry name" value="UvrD-helicase"/>
    <property type="match status" value="1"/>
</dbReference>
<evidence type="ECO:0000256" key="3">
    <source>
        <dbReference type="ARBA" id="ARBA00022801"/>
    </source>
</evidence>